<evidence type="ECO:0000313" key="13">
    <source>
        <dbReference type="Proteomes" id="UP000006790"/>
    </source>
</evidence>
<feature type="domain" description="Myb-like" evidence="10">
    <location>
        <begin position="57"/>
        <end position="106"/>
    </location>
</feature>
<evidence type="ECO:0000259" key="10">
    <source>
        <dbReference type="PROSITE" id="PS50090"/>
    </source>
</evidence>
<dbReference type="GO" id="GO:0000350">
    <property type="term" value="P:generation of catalytic spliceosome for second transesterification step"/>
    <property type="evidence" value="ECO:0007669"/>
    <property type="project" value="EnsemblFungi"/>
</dbReference>
<dbReference type="Pfam" id="PF00249">
    <property type="entry name" value="Myb_DNA-binding"/>
    <property type="match status" value="2"/>
</dbReference>
<sequence>MPAVPIYVKGGVWTNLEDQILKAAIQKYGTHSWNKVASLLQKKNGKQCQNRWNEFLNPRLNFEKWSRDEDTRLLSLSKQLPNQWRSIGDMLGRTPQLCINRYHQLLDVEQVDGGESLHVGEFNPVADTQPAKLIDGELEDEEREMLAEARARLLNTQGKKATRKIRERMLEESKRIAYLQKRRELKQAGVHSTIRAPKKKYATQLDYNKDVVYEQEPVAVLYDTVEEDKRSQRELNQFEKRVDRKGLNNFEQERSGKNKGSVKKRQRGDVNKEPVTGKNTIVTNEYKKPKLELPKPGTSTAISAEEGIQEARTEIIEQSKLGSVLDTTQSVLPARQSENRKQQKRKRKHSILHLFARLPEPKNDFEIAFDDDVFQETPAVAPSENNADLSSRFDRDSDQQLDSDVLLPWLCESLERDDLVIPEPIHQINDEIDEVYNEHIHLKLSGNFAHETPDVHEYKKHIESELSSIPRPPNTLHKKLDLLLHQKQSPHSLQQKIHDLKLRIESSALLCIPADPSLIPTTKSVSNHVSLTLLPQLATEQRLYHTYYTMYQNECQAIDHRKNVLQQYTSIAPHPTPHVFRTKPAPSQPGTQ</sequence>
<keyword evidence="6" id="KW-0508">mRNA splicing</keyword>
<dbReference type="AlphaFoldDB" id="G8JVD7"/>
<evidence type="ECO:0000256" key="4">
    <source>
        <dbReference type="ARBA" id="ARBA00022737"/>
    </source>
</evidence>
<dbReference type="PANTHER" id="PTHR45885">
    <property type="entry name" value="CELL DIVISION CYCLE 5-LIKE PROTEIN"/>
    <property type="match status" value="1"/>
</dbReference>
<name>G8JVD7_ERECY</name>
<reference evidence="13" key="1">
    <citation type="journal article" date="2012" name="G3 (Bethesda)">
        <title>Pichia sorbitophila, an interspecies yeast hybrid reveals early steps of genome resolution following polyploidization.</title>
        <authorList>
            <person name="Leh Louis V."/>
            <person name="Despons L."/>
            <person name="Friedrich A."/>
            <person name="Martin T."/>
            <person name="Durrens P."/>
            <person name="Casaregola S."/>
            <person name="Neuveglise C."/>
            <person name="Fairhead C."/>
            <person name="Marck C."/>
            <person name="Cruz J.A."/>
            <person name="Straub M.L."/>
            <person name="Kugler V."/>
            <person name="Sacerdot C."/>
            <person name="Uzunov Z."/>
            <person name="Thierry A."/>
            <person name="Weiss S."/>
            <person name="Bleykasten C."/>
            <person name="De Montigny J."/>
            <person name="Jacques N."/>
            <person name="Jung P."/>
            <person name="Lemaire M."/>
            <person name="Mallet S."/>
            <person name="Morel G."/>
            <person name="Richard G.F."/>
            <person name="Sarkar A."/>
            <person name="Savel G."/>
            <person name="Schacherer J."/>
            <person name="Seret M.L."/>
            <person name="Talla E."/>
            <person name="Samson G."/>
            <person name="Jubin C."/>
            <person name="Poulain J."/>
            <person name="Vacherie B."/>
            <person name="Barbe V."/>
            <person name="Pelletier E."/>
            <person name="Sherman D.J."/>
            <person name="Westhof E."/>
            <person name="Weissenbach J."/>
            <person name="Baret P.V."/>
            <person name="Wincker P."/>
            <person name="Gaillardin C."/>
            <person name="Dujon B."/>
            <person name="Souciet J.L."/>
        </authorList>
    </citation>
    <scope>NUCLEOTIDE SEQUENCE [LARGE SCALE GENOMIC DNA]</scope>
    <source>
        <strain evidence="13">CBS 270.75 / DBVPG 7215 / KCTC 17166 / NRRL Y-17582</strain>
    </source>
</reference>
<dbReference type="Gene3D" id="1.10.10.60">
    <property type="entry name" value="Homeodomain-like"/>
    <property type="match status" value="2"/>
</dbReference>
<dbReference type="InterPro" id="IPR047242">
    <property type="entry name" value="CDC5L/Cef1"/>
</dbReference>
<feature type="domain" description="HTH myb-type" evidence="11">
    <location>
        <begin position="1"/>
        <end position="60"/>
    </location>
</feature>
<keyword evidence="2" id="KW-0507">mRNA processing</keyword>
<evidence type="ECO:0000259" key="11">
    <source>
        <dbReference type="PROSITE" id="PS51294"/>
    </source>
</evidence>
<proteinExistence type="inferred from homology"/>
<keyword evidence="5" id="KW-0238">DNA-binding</keyword>
<feature type="compositionally biased region" description="Basic and acidic residues" evidence="9">
    <location>
        <begin position="245"/>
        <end position="256"/>
    </location>
</feature>
<evidence type="ECO:0000256" key="7">
    <source>
        <dbReference type="ARBA" id="ARBA00023242"/>
    </source>
</evidence>
<dbReference type="InterPro" id="IPR017930">
    <property type="entry name" value="Myb_dom"/>
</dbReference>
<dbReference type="CDD" id="cd00167">
    <property type="entry name" value="SANT"/>
    <property type="match status" value="1"/>
</dbReference>
<organism evidence="12 13">
    <name type="scientific">Eremothecium cymbalariae (strain CBS 270.75 / DBVPG 7215 / KCTC 17166 / NRRL Y-17582)</name>
    <name type="common">Yeast</name>
    <dbReference type="NCBI Taxonomy" id="931890"/>
    <lineage>
        <taxon>Eukaryota</taxon>
        <taxon>Fungi</taxon>
        <taxon>Dikarya</taxon>
        <taxon>Ascomycota</taxon>
        <taxon>Saccharomycotina</taxon>
        <taxon>Saccharomycetes</taxon>
        <taxon>Saccharomycetales</taxon>
        <taxon>Saccharomycetaceae</taxon>
        <taxon>Eremothecium</taxon>
    </lineage>
</organism>
<gene>
    <name evidence="12" type="ordered locus">Ecym_6234</name>
</gene>
<dbReference type="InterPro" id="IPR009057">
    <property type="entry name" value="Homeodomain-like_sf"/>
</dbReference>
<dbReference type="STRING" id="931890.G8JVD7"/>
<feature type="region of interest" description="Disordered" evidence="9">
    <location>
        <begin position="328"/>
        <end position="348"/>
    </location>
</feature>
<dbReference type="InterPro" id="IPR047240">
    <property type="entry name" value="SANT_CDC5L_II"/>
</dbReference>
<feature type="region of interest" description="Disordered" evidence="9">
    <location>
        <begin position="573"/>
        <end position="592"/>
    </location>
</feature>
<dbReference type="SMART" id="SM00717">
    <property type="entry name" value="SANT"/>
    <property type="match status" value="2"/>
</dbReference>
<keyword evidence="13" id="KW-1185">Reference proteome</keyword>
<dbReference type="InParanoid" id="G8JVD7"/>
<dbReference type="KEGG" id="erc:Ecym_6234"/>
<dbReference type="GeneID" id="11469027"/>
<feature type="domain" description="Myb-like" evidence="10">
    <location>
        <begin position="9"/>
        <end position="56"/>
    </location>
</feature>
<dbReference type="InterPro" id="IPR001005">
    <property type="entry name" value="SANT/Myb"/>
</dbReference>
<dbReference type="eggNOG" id="KOG0050">
    <property type="taxonomic scope" value="Eukaryota"/>
</dbReference>
<dbReference type="PROSITE" id="PS51294">
    <property type="entry name" value="HTH_MYB"/>
    <property type="match status" value="2"/>
</dbReference>
<evidence type="ECO:0000256" key="9">
    <source>
        <dbReference type="SAM" id="MobiDB-lite"/>
    </source>
</evidence>
<dbReference type="GO" id="GO:0000386">
    <property type="term" value="F:second spliceosomal transesterification activity"/>
    <property type="evidence" value="ECO:0007669"/>
    <property type="project" value="EnsemblFungi"/>
</dbReference>
<dbReference type="HOGENOM" id="CLU_009082_2_1_1"/>
<accession>G8JVD7</accession>
<evidence type="ECO:0000256" key="8">
    <source>
        <dbReference type="ARBA" id="ARBA00034837"/>
    </source>
</evidence>
<dbReference type="OMA" id="QCELPRL"/>
<evidence type="ECO:0000256" key="2">
    <source>
        <dbReference type="ARBA" id="ARBA00022664"/>
    </source>
</evidence>
<feature type="region of interest" description="Disordered" evidence="9">
    <location>
        <begin position="245"/>
        <end position="298"/>
    </location>
</feature>
<dbReference type="PANTHER" id="PTHR45885:SF1">
    <property type="entry name" value="CELL DIVISION CYCLE 5-LIKE PROTEIN"/>
    <property type="match status" value="1"/>
</dbReference>
<comment type="similarity">
    <text evidence="1">Belongs to the CEF1 family.</text>
</comment>
<dbReference type="EMBL" id="CP002502">
    <property type="protein sequence ID" value="AET40616.1"/>
    <property type="molecule type" value="Genomic_DNA"/>
</dbReference>
<dbReference type="Proteomes" id="UP000006790">
    <property type="component" value="Chromosome 6"/>
</dbReference>
<evidence type="ECO:0000256" key="1">
    <source>
        <dbReference type="ARBA" id="ARBA00010506"/>
    </source>
</evidence>
<feature type="domain" description="HTH myb-type" evidence="11">
    <location>
        <begin position="64"/>
        <end position="110"/>
    </location>
</feature>
<dbReference type="GO" id="GO:0071006">
    <property type="term" value="C:U2-type catalytic step 1 spliceosome"/>
    <property type="evidence" value="ECO:0007669"/>
    <property type="project" value="EnsemblFungi"/>
</dbReference>
<keyword evidence="3" id="KW-0747">Spliceosome</keyword>
<dbReference type="RefSeq" id="XP_003647433.1">
    <property type="nucleotide sequence ID" value="XM_003647385.1"/>
</dbReference>
<keyword evidence="7" id="KW-0539">Nucleus</keyword>
<dbReference type="GO" id="GO:0003677">
    <property type="term" value="F:DNA binding"/>
    <property type="evidence" value="ECO:0007669"/>
    <property type="project" value="UniProtKB-KW"/>
</dbReference>
<evidence type="ECO:0000256" key="6">
    <source>
        <dbReference type="ARBA" id="ARBA00023187"/>
    </source>
</evidence>
<evidence type="ECO:0000313" key="12">
    <source>
        <dbReference type="EMBL" id="AET40616.1"/>
    </source>
</evidence>
<dbReference type="PROSITE" id="PS50090">
    <property type="entry name" value="MYB_LIKE"/>
    <property type="match status" value="2"/>
</dbReference>
<evidence type="ECO:0000256" key="5">
    <source>
        <dbReference type="ARBA" id="ARBA00023125"/>
    </source>
</evidence>
<dbReference type="GO" id="GO:0000974">
    <property type="term" value="C:Prp19 complex"/>
    <property type="evidence" value="ECO:0007669"/>
    <property type="project" value="EnsemblFungi"/>
</dbReference>
<dbReference type="CDD" id="cd11659">
    <property type="entry name" value="SANT_CDC5_II"/>
    <property type="match status" value="1"/>
</dbReference>
<keyword evidence="4" id="KW-0677">Repeat</keyword>
<protein>
    <recommendedName>
        <fullName evidence="8">Pre-mRNA-splicing factor CEF1</fullName>
    </recommendedName>
</protein>
<evidence type="ECO:0000256" key="3">
    <source>
        <dbReference type="ARBA" id="ARBA00022728"/>
    </source>
</evidence>
<dbReference type="SUPFAM" id="SSF46689">
    <property type="entry name" value="Homeodomain-like"/>
    <property type="match status" value="1"/>
</dbReference>
<dbReference type="FunCoup" id="G8JVD7">
    <property type="interactions" value="145"/>
</dbReference>
<dbReference type="OrthoDB" id="1410009at2759"/>